<dbReference type="PROSITE" id="PS51257">
    <property type="entry name" value="PROKAR_LIPOPROTEIN"/>
    <property type="match status" value="1"/>
</dbReference>
<organism evidence="2 3">
    <name type="scientific">Mycetocola tolaasinivorans</name>
    <dbReference type="NCBI Taxonomy" id="76635"/>
    <lineage>
        <taxon>Bacteria</taxon>
        <taxon>Bacillati</taxon>
        <taxon>Actinomycetota</taxon>
        <taxon>Actinomycetes</taxon>
        <taxon>Micrococcales</taxon>
        <taxon>Microbacteriaceae</taxon>
        <taxon>Mycetocola</taxon>
    </lineage>
</organism>
<keyword evidence="1" id="KW-0732">Signal</keyword>
<sequence>MKRYTFAATRVAAVAVALAAAFILLFALAGCSSFDSQDDRGKQLAVSETQFNGRTAPKVTGDAEYQNYIRAQEDVYDDPASIIWCTVYPASDSAPIFTVPIAGKLTSSSVSFFPGSRIEKFGSNYAPAAVENQSVDGMYHGSPPPYRYGFTPGGQYVDFTDLPTFCTTALTEFQRQTLSVAQVAPAGAATARAEELLKAGDQAGAQRVLDELAGK</sequence>
<evidence type="ECO:0000256" key="1">
    <source>
        <dbReference type="SAM" id="SignalP"/>
    </source>
</evidence>
<dbReference type="RefSeq" id="WP_121649561.1">
    <property type="nucleotide sequence ID" value="NZ_RCUX01000013.1"/>
</dbReference>
<evidence type="ECO:0000313" key="3">
    <source>
        <dbReference type="Proteomes" id="UP000272503"/>
    </source>
</evidence>
<feature type="signal peptide" evidence="1">
    <location>
        <begin position="1"/>
        <end position="29"/>
    </location>
</feature>
<accession>A0A3L7A0X3</accession>
<evidence type="ECO:0008006" key="4">
    <source>
        <dbReference type="Google" id="ProtNLM"/>
    </source>
</evidence>
<dbReference type="AlphaFoldDB" id="A0A3L7A0X3"/>
<reference evidence="2 3" key="1">
    <citation type="submission" date="2018-10" db="EMBL/GenBank/DDBJ databases">
        <authorList>
            <person name="Li J."/>
        </authorList>
    </citation>
    <scope>NUCLEOTIDE SEQUENCE [LARGE SCALE GENOMIC DNA]</scope>
    <source>
        <strain evidence="2 3">IF 016277</strain>
    </source>
</reference>
<evidence type="ECO:0000313" key="2">
    <source>
        <dbReference type="EMBL" id="RLP73658.1"/>
    </source>
</evidence>
<gene>
    <name evidence="2" type="ORF">D9V32_14095</name>
</gene>
<comment type="caution">
    <text evidence="2">The sequence shown here is derived from an EMBL/GenBank/DDBJ whole genome shotgun (WGS) entry which is preliminary data.</text>
</comment>
<dbReference type="Proteomes" id="UP000272503">
    <property type="component" value="Unassembled WGS sequence"/>
</dbReference>
<name>A0A3L7A0X3_9MICO</name>
<dbReference type="OrthoDB" id="5195027at2"/>
<proteinExistence type="predicted"/>
<keyword evidence="3" id="KW-1185">Reference proteome</keyword>
<dbReference type="EMBL" id="RCUX01000013">
    <property type="protein sequence ID" value="RLP73658.1"/>
    <property type="molecule type" value="Genomic_DNA"/>
</dbReference>
<feature type="chain" id="PRO_5017924375" description="Lipoprotein" evidence="1">
    <location>
        <begin position="30"/>
        <end position="215"/>
    </location>
</feature>
<protein>
    <recommendedName>
        <fullName evidence="4">Lipoprotein</fullName>
    </recommendedName>
</protein>